<sequence length="59" mass="5800">MTSAVLKWIANGLIGLVVAGTLWMAQAVQTGDHGAASLMLAQVSAPDAAASAPAAPVAR</sequence>
<dbReference type="Proteomes" id="UP001201463">
    <property type="component" value="Unassembled WGS sequence"/>
</dbReference>
<comment type="caution">
    <text evidence="1">The sequence shown here is derived from an EMBL/GenBank/DDBJ whole genome shotgun (WGS) entry which is preliminary data.</text>
</comment>
<keyword evidence="2" id="KW-1185">Reference proteome</keyword>
<evidence type="ECO:0000313" key="1">
    <source>
        <dbReference type="EMBL" id="MCE4538702.1"/>
    </source>
</evidence>
<accession>A0ABS8XGP6</accession>
<gene>
    <name evidence="1" type="ORF">LXT12_15730</name>
</gene>
<name>A0ABS8XGP6_9BURK</name>
<proteinExistence type="predicted"/>
<dbReference type="RefSeq" id="WP_233393144.1">
    <property type="nucleotide sequence ID" value="NZ_JAJTWT010000006.1"/>
</dbReference>
<dbReference type="EMBL" id="JAJTWT010000006">
    <property type="protein sequence ID" value="MCE4538702.1"/>
    <property type="molecule type" value="Genomic_DNA"/>
</dbReference>
<organism evidence="1 2">
    <name type="scientific">Pelomonas caseinilytica</name>
    <dbReference type="NCBI Taxonomy" id="2906763"/>
    <lineage>
        <taxon>Bacteria</taxon>
        <taxon>Pseudomonadati</taxon>
        <taxon>Pseudomonadota</taxon>
        <taxon>Betaproteobacteria</taxon>
        <taxon>Burkholderiales</taxon>
        <taxon>Sphaerotilaceae</taxon>
        <taxon>Roseateles</taxon>
    </lineage>
</organism>
<evidence type="ECO:0000313" key="2">
    <source>
        <dbReference type="Proteomes" id="UP001201463"/>
    </source>
</evidence>
<protein>
    <submittedName>
        <fullName evidence="1">Uncharacterized protein</fullName>
    </submittedName>
</protein>
<reference evidence="1 2" key="1">
    <citation type="submission" date="2021-12" db="EMBL/GenBank/DDBJ databases">
        <title>Genome seq of p7.</title>
        <authorList>
            <person name="Seo T."/>
        </authorList>
    </citation>
    <scope>NUCLEOTIDE SEQUENCE [LARGE SCALE GENOMIC DNA]</scope>
    <source>
        <strain evidence="1 2">P7</strain>
    </source>
</reference>